<reference evidence="2" key="1">
    <citation type="journal article" date="2020" name="Sci. Rep.">
        <title>A novel Asfarvirus-like virus identified as a potential cause of mass mortality of abalone.</title>
        <authorList>
            <person name="Matsuyama T."/>
            <person name="Takano T."/>
            <person name="Nishiki I."/>
            <person name="Fujiwara A."/>
            <person name="Kiryu I."/>
            <person name="Inada M."/>
            <person name="Sakai T."/>
            <person name="Terashima S."/>
            <person name="Matsuura Y."/>
            <person name="Isowa K."/>
            <person name="Nakayasu C."/>
        </authorList>
    </citation>
    <scope>NUCLEOTIDE SEQUENCE</scope>
</reference>
<dbReference type="EMBL" id="LC506465">
    <property type="protein sequence ID" value="BBO54089.1"/>
    <property type="molecule type" value="Genomic_DNA"/>
</dbReference>
<keyword evidence="1" id="KW-0812">Transmembrane</keyword>
<name>A0A5K7Y0Z5_9VIRU</name>
<protein>
    <submittedName>
        <fullName evidence="2">Uncharacterized protein</fullName>
    </submittedName>
</protein>
<organism evidence="2">
    <name type="scientific">Abalone asfa-like virus</name>
    <dbReference type="NCBI Taxonomy" id="2839893"/>
    <lineage>
        <taxon>Viruses</taxon>
        <taxon>Varidnaviria</taxon>
        <taxon>Bamfordvirae</taxon>
        <taxon>Nucleocytoviricota</taxon>
        <taxon>Pokkesviricetes</taxon>
        <taxon>Asfuvirales</taxon>
        <taxon>Asfarviridae</taxon>
    </lineage>
</organism>
<accession>A0A5K7Y0Z5</accession>
<keyword evidence="1" id="KW-0472">Membrane</keyword>
<feature type="transmembrane region" description="Helical" evidence="1">
    <location>
        <begin position="6"/>
        <end position="23"/>
    </location>
</feature>
<evidence type="ECO:0000313" key="2">
    <source>
        <dbReference type="EMBL" id="BBO54089.1"/>
    </source>
</evidence>
<proteinExistence type="predicted"/>
<evidence type="ECO:0000256" key="1">
    <source>
        <dbReference type="SAM" id="Phobius"/>
    </source>
</evidence>
<sequence>MYIPPQLPVIIFVIFLCVLYIIYKIHNRPFVHGAI</sequence>
<keyword evidence="1" id="KW-1133">Transmembrane helix</keyword>